<evidence type="ECO:0000313" key="5">
    <source>
        <dbReference type="Proteomes" id="UP000705867"/>
    </source>
</evidence>
<evidence type="ECO:0000259" key="3">
    <source>
        <dbReference type="PROSITE" id="PS50110"/>
    </source>
</evidence>
<dbReference type="PROSITE" id="PS50110">
    <property type="entry name" value="RESPONSE_REGULATORY"/>
    <property type="match status" value="1"/>
</dbReference>
<dbReference type="InterPro" id="IPR050595">
    <property type="entry name" value="Bact_response_regulator"/>
</dbReference>
<keyword evidence="1 2" id="KW-0597">Phosphoprotein</keyword>
<dbReference type="PANTHER" id="PTHR44591:SF3">
    <property type="entry name" value="RESPONSE REGULATORY DOMAIN-CONTAINING PROTEIN"/>
    <property type="match status" value="1"/>
</dbReference>
<protein>
    <submittedName>
        <fullName evidence="4">Response regulator</fullName>
    </submittedName>
</protein>
<proteinExistence type="predicted"/>
<reference evidence="4" key="2">
    <citation type="submission" date="2021-08" db="EMBL/GenBank/DDBJ databases">
        <authorList>
            <person name="Dalcin Martins P."/>
        </authorList>
    </citation>
    <scope>NUCLEOTIDE SEQUENCE</scope>
    <source>
        <strain evidence="4">MAG_39</strain>
    </source>
</reference>
<sequence>MDFGKMRIVSIDDNEMELTILKSMLKKLGLNDIKLFSGPEDALEHITDNGADIVLTDYLMPRMDGVKLAKEIKKRWKNIPVIMITSQGDDQDLRKRARENGVLDILTKPLHSRQLKEAVESAFVVRISAGMAD</sequence>
<dbReference type="InterPro" id="IPR011006">
    <property type="entry name" value="CheY-like_superfamily"/>
</dbReference>
<reference evidence="4" key="1">
    <citation type="journal article" date="2021" name="bioRxiv">
        <title>Unraveling nitrogen, sulfur and carbon metabolic pathways and microbial community transcriptional responses to substrate deprivation and toxicity stresses in a bioreactor mimicking anoxic brackish coastal sediment conditions.</title>
        <authorList>
            <person name="Martins P.D."/>
            <person name="Echeveste M.J."/>
            <person name="Arshad A."/>
            <person name="Kurth J."/>
            <person name="Ouboter H."/>
            <person name="Jetten M.S.M."/>
            <person name="Welte C.U."/>
        </authorList>
    </citation>
    <scope>NUCLEOTIDE SEQUENCE</scope>
    <source>
        <strain evidence="4">MAG_39</strain>
    </source>
</reference>
<evidence type="ECO:0000313" key="4">
    <source>
        <dbReference type="EMBL" id="MBZ0154829.1"/>
    </source>
</evidence>
<evidence type="ECO:0000256" key="2">
    <source>
        <dbReference type="PROSITE-ProRule" id="PRU00169"/>
    </source>
</evidence>
<dbReference type="InterPro" id="IPR001789">
    <property type="entry name" value="Sig_transdc_resp-reg_receiver"/>
</dbReference>
<dbReference type="Pfam" id="PF00072">
    <property type="entry name" value="Response_reg"/>
    <property type="match status" value="1"/>
</dbReference>
<dbReference type="SMART" id="SM00448">
    <property type="entry name" value="REC"/>
    <property type="match status" value="1"/>
</dbReference>
<gene>
    <name evidence="4" type="ORF">K8I29_01270</name>
</gene>
<dbReference type="Gene3D" id="3.40.50.2300">
    <property type="match status" value="1"/>
</dbReference>
<dbReference type="SUPFAM" id="SSF52172">
    <property type="entry name" value="CheY-like"/>
    <property type="match status" value="1"/>
</dbReference>
<organism evidence="4 5">
    <name type="scientific">Candidatus Nitrobium versatile</name>
    <dbReference type="NCBI Taxonomy" id="2884831"/>
    <lineage>
        <taxon>Bacteria</taxon>
        <taxon>Pseudomonadati</taxon>
        <taxon>Nitrospirota</taxon>
        <taxon>Nitrospiria</taxon>
        <taxon>Nitrospirales</taxon>
        <taxon>Nitrospiraceae</taxon>
        <taxon>Candidatus Nitrobium</taxon>
    </lineage>
</organism>
<feature type="domain" description="Response regulatory" evidence="3">
    <location>
        <begin position="7"/>
        <end position="123"/>
    </location>
</feature>
<evidence type="ECO:0000256" key="1">
    <source>
        <dbReference type="ARBA" id="ARBA00022553"/>
    </source>
</evidence>
<dbReference type="Proteomes" id="UP000705867">
    <property type="component" value="Unassembled WGS sequence"/>
</dbReference>
<feature type="modified residue" description="4-aspartylphosphate" evidence="2">
    <location>
        <position position="57"/>
    </location>
</feature>
<dbReference type="GO" id="GO:0000160">
    <property type="term" value="P:phosphorelay signal transduction system"/>
    <property type="evidence" value="ECO:0007669"/>
    <property type="project" value="InterPro"/>
</dbReference>
<dbReference type="PANTHER" id="PTHR44591">
    <property type="entry name" value="STRESS RESPONSE REGULATOR PROTEIN 1"/>
    <property type="match status" value="1"/>
</dbReference>
<accession>A0A953J7X1</accession>
<name>A0A953J7X1_9BACT</name>
<dbReference type="EMBL" id="JAIOIV010000014">
    <property type="protein sequence ID" value="MBZ0154829.1"/>
    <property type="molecule type" value="Genomic_DNA"/>
</dbReference>
<dbReference type="AlphaFoldDB" id="A0A953J7X1"/>
<comment type="caution">
    <text evidence="4">The sequence shown here is derived from an EMBL/GenBank/DDBJ whole genome shotgun (WGS) entry which is preliminary data.</text>
</comment>